<dbReference type="Proteomes" id="UP001551482">
    <property type="component" value="Unassembled WGS sequence"/>
</dbReference>
<proteinExistence type="predicted"/>
<evidence type="ECO:0000313" key="1">
    <source>
        <dbReference type="EMBL" id="MEU8135738.1"/>
    </source>
</evidence>
<name>A0ABV3DJ05_9ACTN</name>
<accession>A0ABV3DJ05</accession>
<gene>
    <name evidence="1" type="ORF">AB0C36_19735</name>
</gene>
<organism evidence="1 2">
    <name type="scientific">Streptodolium elevatio</name>
    <dbReference type="NCBI Taxonomy" id="3157996"/>
    <lineage>
        <taxon>Bacteria</taxon>
        <taxon>Bacillati</taxon>
        <taxon>Actinomycetota</taxon>
        <taxon>Actinomycetes</taxon>
        <taxon>Kitasatosporales</taxon>
        <taxon>Streptomycetaceae</taxon>
        <taxon>Streptodolium</taxon>
    </lineage>
</organism>
<keyword evidence="2" id="KW-1185">Reference proteome</keyword>
<dbReference type="RefSeq" id="WP_358355713.1">
    <property type="nucleotide sequence ID" value="NZ_JBEZFP010000049.1"/>
</dbReference>
<comment type="caution">
    <text evidence="1">The sequence shown here is derived from an EMBL/GenBank/DDBJ whole genome shotgun (WGS) entry which is preliminary data.</text>
</comment>
<reference evidence="1 2" key="1">
    <citation type="submission" date="2024-06" db="EMBL/GenBank/DDBJ databases">
        <title>The Natural Products Discovery Center: Release of the First 8490 Sequenced Strains for Exploring Actinobacteria Biosynthetic Diversity.</title>
        <authorList>
            <person name="Kalkreuter E."/>
            <person name="Kautsar S.A."/>
            <person name="Yang D."/>
            <person name="Bader C.D."/>
            <person name="Teijaro C.N."/>
            <person name="Fluegel L."/>
            <person name="Davis C.M."/>
            <person name="Simpson J.R."/>
            <person name="Lauterbach L."/>
            <person name="Steele A.D."/>
            <person name="Gui C."/>
            <person name="Meng S."/>
            <person name="Li G."/>
            <person name="Viehrig K."/>
            <person name="Ye F."/>
            <person name="Su P."/>
            <person name="Kiefer A.F."/>
            <person name="Nichols A."/>
            <person name="Cepeda A.J."/>
            <person name="Yan W."/>
            <person name="Fan B."/>
            <person name="Jiang Y."/>
            <person name="Adhikari A."/>
            <person name="Zheng C.-J."/>
            <person name="Schuster L."/>
            <person name="Cowan T.M."/>
            <person name="Smanski M.J."/>
            <person name="Chevrette M.G."/>
            <person name="De Carvalho L.P.S."/>
            <person name="Shen B."/>
        </authorList>
    </citation>
    <scope>NUCLEOTIDE SEQUENCE [LARGE SCALE GENOMIC DNA]</scope>
    <source>
        <strain evidence="1 2">NPDC048946</strain>
    </source>
</reference>
<evidence type="ECO:0000313" key="2">
    <source>
        <dbReference type="Proteomes" id="UP001551482"/>
    </source>
</evidence>
<protein>
    <submittedName>
        <fullName evidence="1">Uncharacterized protein</fullName>
    </submittedName>
</protein>
<dbReference type="EMBL" id="JBEZFP010000049">
    <property type="protein sequence ID" value="MEU8135738.1"/>
    <property type="molecule type" value="Genomic_DNA"/>
</dbReference>
<sequence length="79" mass="8654">MTRTPPDRPRTLVLAPRSTETDRRLGPAAYRKGLRVERSHDWAVPDGVPRGEAYVYAGPLFADAVARELGVGPLEPADD</sequence>